<evidence type="ECO:0000256" key="1">
    <source>
        <dbReference type="ARBA" id="ARBA00022574"/>
    </source>
</evidence>
<dbReference type="CDD" id="cd00200">
    <property type="entry name" value="WD40"/>
    <property type="match status" value="1"/>
</dbReference>
<feature type="repeat" description="WD" evidence="6">
    <location>
        <begin position="501"/>
        <end position="523"/>
    </location>
</feature>
<name>X6P9F5_RETFI</name>
<feature type="repeat" description="WD" evidence="6">
    <location>
        <begin position="572"/>
        <end position="615"/>
    </location>
</feature>
<evidence type="ECO:0000256" key="7">
    <source>
        <dbReference type="SAM" id="Coils"/>
    </source>
</evidence>
<dbReference type="SMART" id="SM00320">
    <property type="entry name" value="WD40"/>
    <property type="match status" value="6"/>
</dbReference>
<keyword evidence="1 6" id="KW-0853">WD repeat</keyword>
<dbReference type="InterPro" id="IPR001680">
    <property type="entry name" value="WD40_rpt"/>
</dbReference>
<dbReference type="PROSITE" id="PS50082">
    <property type="entry name" value="WD_REPEATS_2"/>
    <property type="match status" value="6"/>
</dbReference>
<keyword evidence="11" id="KW-1185">Reference proteome</keyword>
<dbReference type="PRINTS" id="PR00320">
    <property type="entry name" value="GPROTEINBRPT"/>
</dbReference>
<feature type="repeat" description="WD" evidence="6">
    <location>
        <begin position="375"/>
        <end position="421"/>
    </location>
</feature>
<dbReference type="OrthoDB" id="6262491at2759"/>
<reference evidence="10 11" key="1">
    <citation type="journal article" date="2013" name="Curr. Biol.">
        <title>The Genome of the Foraminiferan Reticulomyxa filosa.</title>
        <authorList>
            <person name="Glockner G."/>
            <person name="Hulsmann N."/>
            <person name="Schleicher M."/>
            <person name="Noegel A.A."/>
            <person name="Eichinger L."/>
            <person name="Gallinger C."/>
            <person name="Pawlowski J."/>
            <person name="Sierra R."/>
            <person name="Euteneuer U."/>
            <person name="Pillet L."/>
            <person name="Moustafa A."/>
            <person name="Platzer M."/>
            <person name="Groth M."/>
            <person name="Szafranski K."/>
            <person name="Schliwa M."/>
        </authorList>
    </citation>
    <scope>NUCLEOTIDE SEQUENCE [LARGE SCALE GENOMIC DNA]</scope>
</reference>
<feature type="repeat" description="WD" evidence="6">
    <location>
        <begin position="422"/>
        <end position="465"/>
    </location>
</feature>
<dbReference type="InterPro" id="IPR001293">
    <property type="entry name" value="Znf_TRAF"/>
</dbReference>
<dbReference type="InterPro" id="IPR019775">
    <property type="entry name" value="WD40_repeat_CS"/>
</dbReference>
<dbReference type="Pfam" id="PF02176">
    <property type="entry name" value="zf-TRAF"/>
    <property type="match status" value="1"/>
</dbReference>
<feature type="coiled-coil region" evidence="7">
    <location>
        <begin position="181"/>
        <end position="283"/>
    </location>
</feature>
<evidence type="ECO:0000256" key="3">
    <source>
        <dbReference type="ARBA" id="ARBA00022737"/>
    </source>
</evidence>
<evidence type="ECO:0000256" key="8">
    <source>
        <dbReference type="SAM" id="MobiDB-lite"/>
    </source>
</evidence>
<gene>
    <name evidence="10" type="ORF">RFI_02342</name>
</gene>
<dbReference type="PROSITE" id="PS50294">
    <property type="entry name" value="WD_REPEATS_REGION"/>
    <property type="match status" value="4"/>
</dbReference>
<dbReference type="AlphaFoldDB" id="X6P9F5"/>
<dbReference type="PANTHER" id="PTHR22847">
    <property type="entry name" value="WD40 REPEAT PROTEIN"/>
    <property type="match status" value="1"/>
</dbReference>
<dbReference type="GO" id="GO:1990234">
    <property type="term" value="C:transferase complex"/>
    <property type="evidence" value="ECO:0007669"/>
    <property type="project" value="UniProtKB-ARBA"/>
</dbReference>
<dbReference type="InterPro" id="IPR036322">
    <property type="entry name" value="WD40_repeat_dom_sf"/>
</dbReference>
<feature type="domain" description="TRAF-type" evidence="9">
    <location>
        <begin position="123"/>
        <end position="165"/>
    </location>
</feature>
<dbReference type="SUPFAM" id="SSF50978">
    <property type="entry name" value="WD40 repeat-like"/>
    <property type="match status" value="1"/>
</dbReference>
<evidence type="ECO:0000313" key="11">
    <source>
        <dbReference type="Proteomes" id="UP000023152"/>
    </source>
</evidence>
<keyword evidence="7" id="KW-0175">Coiled coil</keyword>
<dbReference type="PROSITE" id="PS00678">
    <property type="entry name" value="WD_REPEATS_1"/>
    <property type="match status" value="6"/>
</dbReference>
<evidence type="ECO:0000256" key="2">
    <source>
        <dbReference type="ARBA" id="ARBA00022723"/>
    </source>
</evidence>
<feature type="repeat" description="WD" evidence="6">
    <location>
        <begin position="524"/>
        <end position="571"/>
    </location>
</feature>
<dbReference type="Pfam" id="PF00400">
    <property type="entry name" value="WD40"/>
    <property type="match status" value="6"/>
</dbReference>
<dbReference type="EMBL" id="ASPP01002308">
    <property type="protein sequence ID" value="ETO34748.1"/>
    <property type="molecule type" value="Genomic_DNA"/>
</dbReference>
<sequence>MNKTEDEKSAKQLENRATLFSREHCFNKDWILQSNKQEQINYFICLYCKHVANSPIELNCIQHKQLTCPFIIGENCLNQFLKDNPNSCPVQSHNDCKYSQSKLAQVQIDDLQDLQAPTQEGEGNEKLIKELNDHLDNSCILKLLNCWYKSFGCDHTCSKQKLQEHLVSNLKVHFDLAVKFVESLKQTIQLHQDEIIQLKLQVESYKKKNEENLVLANENTELKKEIESKQKELLAKTHEMEKQKRESQQELLKLCADIGVMQKEFAEKEKQYHEKLIKLLEEKNEKLTPHTQQMPSKDEQKEDNKMLSLDTKHSPACTFDWCHSFKLLNTCYEHSKTVYNIQYSSIDGNRFLCSAADDGKVCVWNLDTNKQKQIFDGHSGCVYSAKFSPYHSNQNRPTICSASYDKTIRFWDIETAQQFQICEGHTSYVYGIQFSSFTGGKYLCSASHDDSIRLWDVETAKALHIFKGHSHNVWCVEFSPLQSNNKYSNSYGVIGGTGYTICSGSFDKTVRLWDIENKRQLVVFNEHQGFVRSVKYSRNETGIVDSNMICSASDDKTIRLWDIRTQKQSNSLKGHTDAVRAVDYVPFEDGNIICSGSTDNTIRFWDIRTNKQLHCITGNAEINSFEFIKFDQKTKNSTRNGCGYALCYGSGNGRIHFLE</sequence>
<dbReference type="Proteomes" id="UP000023152">
    <property type="component" value="Unassembled WGS sequence"/>
</dbReference>
<protein>
    <recommendedName>
        <fullName evidence="9">TRAF-type domain-containing protein</fullName>
    </recommendedName>
</protein>
<dbReference type="GO" id="GO:0008270">
    <property type="term" value="F:zinc ion binding"/>
    <property type="evidence" value="ECO:0007669"/>
    <property type="project" value="UniProtKB-KW"/>
</dbReference>
<evidence type="ECO:0000256" key="4">
    <source>
        <dbReference type="ARBA" id="ARBA00022771"/>
    </source>
</evidence>
<feature type="repeat" description="WD" evidence="6">
    <location>
        <begin position="331"/>
        <end position="374"/>
    </location>
</feature>
<evidence type="ECO:0000313" key="10">
    <source>
        <dbReference type="EMBL" id="ETO34748.1"/>
    </source>
</evidence>
<dbReference type="Gene3D" id="2.130.10.10">
    <property type="entry name" value="YVTN repeat-like/Quinoprotein amine dehydrogenase"/>
    <property type="match status" value="2"/>
</dbReference>
<accession>X6P9F5</accession>
<keyword evidence="2" id="KW-0479">Metal-binding</keyword>
<keyword evidence="5" id="KW-0862">Zinc</keyword>
<keyword evidence="4" id="KW-0863">Zinc-finger</keyword>
<organism evidence="10 11">
    <name type="scientific">Reticulomyxa filosa</name>
    <dbReference type="NCBI Taxonomy" id="46433"/>
    <lineage>
        <taxon>Eukaryota</taxon>
        <taxon>Sar</taxon>
        <taxon>Rhizaria</taxon>
        <taxon>Retaria</taxon>
        <taxon>Foraminifera</taxon>
        <taxon>Monothalamids</taxon>
        <taxon>Reticulomyxidae</taxon>
        <taxon>Reticulomyxa</taxon>
    </lineage>
</organism>
<evidence type="ECO:0000256" key="6">
    <source>
        <dbReference type="PROSITE-ProRule" id="PRU00221"/>
    </source>
</evidence>
<dbReference type="InterPro" id="IPR020472">
    <property type="entry name" value="WD40_PAC1"/>
</dbReference>
<evidence type="ECO:0000259" key="9">
    <source>
        <dbReference type="Pfam" id="PF02176"/>
    </source>
</evidence>
<dbReference type="OMA" id="THEMEKQ"/>
<dbReference type="PANTHER" id="PTHR22847:SF637">
    <property type="entry name" value="WD REPEAT DOMAIN 5B"/>
    <property type="match status" value="1"/>
</dbReference>
<feature type="region of interest" description="Disordered" evidence="8">
    <location>
        <begin position="283"/>
        <end position="302"/>
    </location>
</feature>
<proteinExistence type="predicted"/>
<keyword evidence="3" id="KW-0677">Repeat</keyword>
<dbReference type="InterPro" id="IPR015943">
    <property type="entry name" value="WD40/YVTN_repeat-like_dom_sf"/>
</dbReference>
<comment type="caution">
    <text evidence="10">The sequence shown here is derived from an EMBL/GenBank/DDBJ whole genome shotgun (WGS) entry which is preliminary data.</text>
</comment>
<evidence type="ECO:0000256" key="5">
    <source>
        <dbReference type="ARBA" id="ARBA00022833"/>
    </source>
</evidence>